<feature type="compositionally biased region" description="Gly residues" evidence="1">
    <location>
        <begin position="1"/>
        <end position="10"/>
    </location>
</feature>
<evidence type="ECO:0000313" key="4">
    <source>
        <dbReference type="Proteomes" id="UP001165378"/>
    </source>
</evidence>
<dbReference type="SUPFAM" id="SSF55961">
    <property type="entry name" value="Bet v1-like"/>
    <property type="match status" value="1"/>
</dbReference>
<dbReference type="SUPFAM" id="SSF51735">
    <property type="entry name" value="NAD(P)-binding Rossmann-fold domains"/>
    <property type="match status" value="1"/>
</dbReference>
<name>A0AA41QBW0_9ACTN</name>
<feature type="compositionally biased region" description="Low complexity" evidence="1">
    <location>
        <begin position="14"/>
        <end position="25"/>
    </location>
</feature>
<dbReference type="Pfam" id="PF13460">
    <property type="entry name" value="NAD_binding_10"/>
    <property type="match status" value="1"/>
</dbReference>
<dbReference type="InterPro" id="IPR021295">
    <property type="entry name" value="DUF2867"/>
</dbReference>
<evidence type="ECO:0000256" key="1">
    <source>
        <dbReference type="SAM" id="MobiDB-lite"/>
    </source>
</evidence>
<dbReference type="Gene3D" id="3.40.50.720">
    <property type="entry name" value="NAD(P)-binding Rossmann-like Domain"/>
    <property type="match status" value="1"/>
</dbReference>
<sequence length="588" mass="62390">MNPTGSGTGPGTPKPAAAKGPAEGGPAKRPDASGPAEQPDTSGPPEQSDVLGPAHLSDASDVSGGVGPLCLVTGATGYIGGRLVRELLAAGYRVRCLARDPGRLRDLPWRDRVEVVRGDVTRSETLPAALEGVDVAYYLVHALGTGSDFEKTDRAAAEAFGAASRTAGVGRIIYLGGLAPAGIPAAELSPHLRSRAEVGDILLACGVPAVHLRAAVIIGSGSASFEMLRHLTERLPVMVTPTWVGTRVQPIAVRDVLRYLVGAAALPPSVNRAFDIGGPEVLTYRRMMERYATVARLPRRLVLPVPVLTPSLSSLWVGLVTPVPAGIARPLVESLRHEVVCQEKDIAAYVPDPPGGLTPFDDAVRLALLRIRDADVSTHWSSAALPGAPSDPLPSDPDWSGGTVYQDRRSRAVAAPPAALWQVIEGVGGRNGWYSFKLGWVVRGALDRLSGGVGLRRGRRDPHRLRIGDALDFWRVEDIEPGRTLRLRAEMRLPGVAWLELHSDGAPDGSSVYRQRAIFHPRGLLGHLYWWSVAPFHAMVFGSMARNIAERAERAENAERAEQPAPARASTAPSGAPSPPPSDPSPPA</sequence>
<dbReference type="InterPro" id="IPR036291">
    <property type="entry name" value="NAD(P)-bd_dom_sf"/>
</dbReference>
<dbReference type="InterPro" id="IPR051207">
    <property type="entry name" value="ComplexI_NDUFA9_subunit"/>
</dbReference>
<dbReference type="AlphaFoldDB" id="A0AA41QBW0"/>
<proteinExistence type="predicted"/>
<protein>
    <submittedName>
        <fullName evidence="3">SDR family oxidoreductase</fullName>
    </submittedName>
</protein>
<feature type="compositionally biased region" description="Basic and acidic residues" evidence="1">
    <location>
        <begin position="552"/>
        <end position="562"/>
    </location>
</feature>
<dbReference type="PANTHER" id="PTHR12126">
    <property type="entry name" value="NADH-UBIQUINONE OXIDOREDUCTASE 39 KDA SUBUNIT-RELATED"/>
    <property type="match status" value="1"/>
</dbReference>
<dbReference type="CDD" id="cd05245">
    <property type="entry name" value="SDR_a2"/>
    <property type="match status" value="1"/>
</dbReference>
<feature type="region of interest" description="Disordered" evidence="1">
    <location>
        <begin position="552"/>
        <end position="588"/>
    </location>
</feature>
<dbReference type="InterPro" id="IPR016040">
    <property type="entry name" value="NAD(P)-bd_dom"/>
</dbReference>
<dbReference type="GO" id="GO:0044877">
    <property type="term" value="F:protein-containing complex binding"/>
    <property type="evidence" value="ECO:0007669"/>
    <property type="project" value="TreeGrafter"/>
</dbReference>
<dbReference type="Pfam" id="PF11066">
    <property type="entry name" value="DUF2867"/>
    <property type="match status" value="1"/>
</dbReference>
<feature type="region of interest" description="Disordered" evidence="1">
    <location>
        <begin position="1"/>
        <end position="59"/>
    </location>
</feature>
<dbReference type="RefSeq" id="WP_235058731.1">
    <property type="nucleotide sequence ID" value="NZ_JAKFHA010000067.1"/>
</dbReference>
<dbReference type="PANTHER" id="PTHR12126:SF11">
    <property type="entry name" value="NADH DEHYDROGENASE [UBIQUINONE] 1 ALPHA SUBCOMPLEX SUBUNIT 9, MITOCHONDRIAL"/>
    <property type="match status" value="1"/>
</dbReference>
<accession>A0AA41QBW0</accession>
<organism evidence="3 4">
    <name type="scientific">Yinghuangia soli</name>
    <dbReference type="NCBI Taxonomy" id="2908204"/>
    <lineage>
        <taxon>Bacteria</taxon>
        <taxon>Bacillati</taxon>
        <taxon>Actinomycetota</taxon>
        <taxon>Actinomycetes</taxon>
        <taxon>Kitasatosporales</taxon>
        <taxon>Streptomycetaceae</taxon>
        <taxon>Yinghuangia</taxon>
    </lineage>
</organism>
<evidence type="ECO:0000313" key="3">
    <source>
        <dbReference type="EMBL" id="MCF2533937.1"/>
    </source>
</evidence>
<dbReference type="Proteomes" id="UP001165378">
    <property type="component" value="Unassembled WGS sequence"/>
</dbReference>
<feature type="compositionally biased region" description="Pro residues" evidence="1">
    <location>
        <begin position="576"/>
        <end position="588"/>
    </location>
</feature>
<comment type="caution">
    <text evidence="3">The sequence shown here is derived from an EMBL/GenBank/DDBJ whole genome shotgun (WGS) entry which is preliminary data.</text>
</comment>
<feature type="domain" description="NAD(P)-binding" evidence="2">
    <location>
        <begin position="74"/>
        <end position="178"/>
    </location>
</feature>
<gene>
    <name evidence="3" type="ORF">LZ495_42885</name>
</gene>
<feature type="compositionally biased region" description="Low complexity" evidence="1">
    <location>
        <begin position="563"/>
        <end position="575"/>
    </location>
</feature>
<reference evidence="3" key="1">
    <citation type="submission" date="2022-01" db="EMBL/GenBank/DDBJ databases">
        <title>Genome-Based Taxonomic Classification of the Phylum Actinobacteria.</title>
        <authorList>
            <person name="Gao Y."/>
        </authorList>
    </citation>
    <scope>NUCLEOTIDE SEQUENCE</scope>
    <source>
        <strain evidence="3">KLBMP 8922</strain>
    </source>
</reference>
<keyword evidence="4" id="KW-1185">Reference proteome</keyword>
<evidence type="ECO:0000259" key="2">
    <source>
        <dbReference type="Pfam" id="PF13460"/>
    </source>
</evidence>
<dbReference type="EMBL" id="JAKFHA010000067">
    <property type="protein sequence ID" value="MCF2533937.1"/>
    <property type="molecule type" value="Genomic_DNA"/>
</dbReference>